<dbReference type="GO" id="GO:0006362">
    <property type="term" value="P:transcription elongation by RNA polymerase I"/>
    <property type="evidence" value="ECO:0007669"/>
    <property type="project" value="TreeGrafter"/>
</dbReference>
<dbReference type="GO" id="GO:0006366">
    <property type="term" value="P:transcription by RNA polymerase II"/>
    <property type="evidence" value="ECO:0007669"/>
    <property type="project" value="TreeGrafter"/>
</dbReference>
<dbReference type="SUPFAM" id="SSF53036">
    <property type="entry name" value="Eukaryotic RPB5 N-terminal domain"/>
    <property type="match status" value="1"/>
</dbReference>
<dbReference type="EMBL" id="MN740786">
    <property type="protein sequence ID" value="QHU11536.1"/>
    <property type="molecule type" value="Genomic_DNA"/>
</dbReference>
<dbReference type="Gene3D" id="3.90.940.20">
    <property type="entry name" value="RPB5-like RNA polymerase subunit"/>
    <property type="match status" value="1"/>
</dbReference>
<evidence type="ECO:0000313" key="3">
    <source>
        <dbReference type="EMBL" id="QHU11536.1"/>
    </source>
</evidence>
<evidence type="ECO:0000256" key="1">
    <source>
        <dbReference type="ARBA" id="ARBA00023163"/>
    </source>
</evidence>
<dbReference type="PANTHER" id="PTHR10535">
    <property type="entry name" value="DNA-DIRECTED RNA POLYMERASES I, II, AND III SUBUNIT RPABC1"/>
    <property type="match status" value="1"/>
</dbReference>
<reference evidence="3" key="1">
    <citation type="journal article" date="2020" name="Nature">
        <title>Giant virus diversity and host interactions through global metagenomics.</title>
        <authorList>
            <person name="Schulz F."/>
            <person name="Roux S."/>
            <person name="Paez-Espino D."/>
            <person name="Jungbluth S."/>
            <person name="Walsh D.A."/>
            <person name="Denef V.J."/>
            <person name="McMahon K.D."/>
            <person name="Konstantinidis K.T."/>
            <person name="Eloe-Fadrosh E.A."/>
            <person name="Kyrpides N.C."/>
            <person name="Woyke T."/>
        </authorList>
    </citation>
    <scope>NUCLEOTIDE SEQUENCE</scope>
    <source>
        <strain evidence="3">GVMAG-S-1101169-75</strain>
    </source>
</reference>
<dbReference type="Gene3D" id="3.40.1340.10">
    <property type="entry name" value="RNA polymerase, Rpb5, N-terminal domain"/>
    <property type="match status" value="1"/>
</dbReference>
<name>A0A6C0K375_9ZZZZ</name>
<dbReference type="InterPro" id="IPR036710">
    <property type="entry name" value="RNA_pol_Rpb5_N_sf"/>
</dbReference>
<dbReference type="InterPro" id="IPR000783">
    <property type="entry name" value="RNA_pol_subH/Rpb5_C"/>
</dbReference>
<accession>A0A6C0K375</accession>
<dbReference type="AlphaFoldDB" id="A0A6C0K375"/>
<dbReference type="GO" id="GO:0005665">
    <property type="term" value="C:RNA polymerase II, core complex"/>
    <property type="evidence" value="ECO:0007669"/>
    <property type="project" value="TreeGrafter"/>
</dbReference>
<dbReference type="InterPro" id="IPR014381">
    <property type="entry name" value="Arch_Rpo5/euc_Rpb5"/>
</dbReference>
<keyword evidence="1" id="KW-0804">Transcription</keyword>
<dbReference type="PANTHER" id="PTHR10535:SF0">
    <property type="entry name" value="DNA-DIRECTED RNA POLYMERASES I, II, AND III SUBUNIT RPABC1"/>
    <property type="match status" value="1"/>
</dbReference>
<proteinExistence type="predicted"/>
<dbReference type="GO" id="GO:0005666">
    <property type="term" value="C:RNA polymerase III complex"/>
    <property type="evidence" value="ECO:0007669"/>
    <property type="project" value="TreeGrafter"/>
</dbReference>
<dbReference type="GO" id="GO:0042797">
    <property type="term" value="P:tRNA transcription by RNA polymerase III"/>
    <property type="evidence" value="ECO:0007669"/>
    <property type="project" value="TreeGrafter"/>
</dbReference>
<dbReference type="GO" id="GO:0003899">
    <property type="term" value="F:DNA-directed RNA polymerase activity"/>
    <property type="evidence" value="ECO:0007669"/>
    <property type="project" value="InterPro"/>
</dbReference>
<sequence>MDDPHHAMWEKALENLQLMMLNRGYVFLRKKDDVYLIYGNTDNQKIIVWCYEAEKLNIDGIKEFICVLEKDRYRHGIIIYQNTMTSSTKKVLDNLYKFCIELFLLKELQYDLTKFRYFCVHEKMNPEQAKQVREKFGTSLPNMLKTDVVSRYYHFQKNDVIRIVRRNGTITYRVVK</sequence>
<feature type="domain" description="RNA polymerase subunit H/Rpb5 C-terminal" evidence="2">
    <location>
        <begin position="111"/>
        <end position="175"/>
    </location>
</feature>
<dbReference type="Pfam" id="PF01191">
    <property type="entry name" value="RNA_pol_Rpb5_C"/>
    <property type="match status" value="1"/>
</dbReference>
<dbReference type="GO" id="GO:0003677">
    <property type="term" value="F:DNA binding"/>
    <property type="evidence" value="ECO:0007669"/>
    <property type="project" value="InterPro"/>
</dbReference>
<dbReference type="SUPFAM" id="SSF55287">
    <property type="entry name" value="RPB5-like RNA polymerase subunit"/>
    <property type="match status" value="1"/>
</dbReference>
<organism evidence="3">
    <name type="scientific">viral metagenome</name>
    <dbReference type="NCBI Taxonomy" id="1070528"/>
    <lineage>
        <taxon>unclassified sequences</taxon>
        <taxon>metagenomes</taxon>
        <taxon>organismal metagenomes</taxon>
    </lineage>
</organism>
<evidence type="ECO:0000259" key="2">
    <source>
        <dbReference type="Pfam" id="PF01191"/>
    </source>
</evidence>
<dbReference type="GO" id="GO:0005736">
    <property type="term" value="C:RNA polymerase I complex"/>
    <property type="evidence" value="ECO:0007669"/>
    <property type="project" value="TreeGrafter"/>
</dbReference>
<dbReference type="InterPro" id="IPR035913">
    <property type="entry name" value="RPB5-like_sf"/>
</dbReference>
<protein>
    <recommendedName>
        <fullName evidence="2">RNA polymerase subunit H/Rpb5 C-terminal domain-containing protein</fullName>
    </recommendedName>
</protein>